<dbReference type="GO" id="GO:0003700">
    <property type="term" value="F:DNA-binding transcription factor activity"/>
    <property type="evidence" value="ECO:0007669"/>
    <property type="project" value="InterPro"/>
</dbReference>
<dbReference type="InterPro" id="IPR036390">
    <property type="entry name" value="WH_DNA-bd_sf"/>
</dbReference>
<evidence type="ECO:0000256" key="3">
    <source>
        <dbReference type="ARBA" id="ARBA00023163"/>
    </source>
</evidence>
<dbReference type="AlphaFoldDB" id="A0A2P7AMI0"/>
<evidence type="ECO:0000256" key="1">
    <source>
        <dbReference type="ARBA" id="ARBA00023015"/>
    </source>
</evidence>
<evidence type="ECO:0000313" key="6">
    <source>
        <dbReference type="Proteomes" id="UP000241158"/>
    </source>
</evidence>
<reference evidence="6" key="1">
    <citation type="submission" date="2017-11" db="EMBL/GenBank/DDBJ databases">
        <authorList>
            <person name="Kuznetsova I."/>
            <person name="Sazanova A."/>
            <person name="Chirak E."/>
            <person name="Safronova V."/>
            <person name="Willems A."/>
        </authorList>
    </citation>
    <scope>NUCLEOTIDE SEQUENCE [LARGE SCALE GENOMIC DNA]</scope>
    <source>
        <strain evidence="6">PEPV15</strain>
    </source>
</reference>
<proteinExistence type="predicted"/>
<dbReference type="InterPro" id="IPR036388">
    <property type="entry name" value="WH-like_DNA-bd_sf"/>
</dbReference>
<keyword evidence="1" id="KW-0805">Transcription regulation</keyword>
<evidence type="ECO:0000259" key="4">
    <source>
        <dbReference type="PROSITE" id="PS50995"/>
    </source>
</evidence>
<name>A0A2P7AMI0_9HYPH</name>
<dbReference type="InterPro" id="IPR000835">
    <property type="entry name" value="HTH_MarR-typ"/>
</dbReference>
<dbReference type="PRINTS" id="PR00598">
    <property type="entry name" value="HTHMARR"/>
</dbReference>
<protein>
    <submittedName>
        <fullName evidence="5">MarR family transcriptional regulator</fullName>
    </submittedName>
</protein>
<evidence type="ECO:0000313" key="5">
    <source>
        <dbReference type="EMBL" id="PSH55412.1"/>
    </source>
</evidence>
<evidence type="ECO:0000256" key="2">
    <source>
        <dbReference type="ARBA" id="ARBA00023125"/>
    </source>
</evidence>
<gene>
    <name evidence="5" type="ORF">CU100_22405</name>
</gene>
<dbReference type="Proteomes" id="UP000241158">
    <property type="component" value="Unassembled WGS sequence"/>
</dbReference>
<dbReference type="Gene3D" id="1.10.10.10">
    <property type="entry name" value="Winged helix-like DNA-binding domain superfamily/Winged helix DNA-binding domain"/>
    <property type="match status" value="1"/>
</dbReference>
<dbReference type="PROSITE" id="PS50995">
    <property type="entry name" value="HTH_MARR_2"/>
    <property type="match status" value="1"/>
</dbReference>
<dbReference type="OrthoDB" id="7349109at2"/>
<sequence length="164" mass="18648">MPKVTPKPTTIEHVDLDVLENTLSFYIRTMNIAVSRDLDERLEGYDVARGTGKITTLLLVDSHPGIRPSVIAQIIMKDRSAMGRLIDQMIEHGLLTRQTSERERRAHELFVTPKGAELAATIRPIVTEQSKDFFSFIAEEEQAQVMDILRRAYRKMVGMTGEQH</sequence>
<dbReference type="GO" id="GO:0003677">
    <property type="term" value="F:DNA binding"/>
    <property type="evidence" value="ECO:0007669"/>
    <property type="project" value="UniProtKB-KW"/>
</dbReference>
<dbReference type="Pfam" id="PF12802">
    <property type="entry name" value="MarR_2"/>
    <property type="match status" value="1"/>
</dbReference>
<keyword evidence="3" id="KW-0804">Transcription</keyword>
<dbReference type="PANTHER" id="PTHR42756">
    <property type="entry name" value="TRANSCRIPTIONAL REGULATOR, MARR"/>
    <property type="match status" value="1"/>
</dbReference>
<comment type="caution">
    <text evidence="5">The sequence shown here is derived from an EMBL/GenBank/DDBJ whole genome shotgun (WGS) entry which is preliminary data.</text>
</comment>
<dbReference type="RefSeq" id="WP_106718847.1">
    <property type="nucleotide sequence ID" value="NZ_JACHXT010000005.1"/>
</dbReference>
<keyword evidence="2" id="KW-0238">DNA-binding</keyword>
<feature type="domain" description="HTH marR-type" evidence="4">
    <location>
        <begin position="20"/>
        <end position="154"/>
    </location>
</feature>
<accession>A0A2P7AMI0</accession>
<dbReference type="PANTHER" id="PTHR42756:SF1">
    <property type="entry name" value="TRANSCRIPTIONAL REPRESSOR OF EMRAB OPERON"/>
    <property type="match status" value="1"/>
</dbReference>
<organism evidence="5 6">
    <name type="scientific">Phyllobacterium endophyticum</name>
    <dbReference type="NCBI Taxonomy" id="1149773"/>
    <lineage>
        <taxon>Bacteria</taxon>
        <taxon>Pseudomonadati</taxon>
        <taxon>Pseudomonadota</taxon>
        <taxon>Alphaproteobacteria</taxon>
        <taxon>Hyphomicrobiales</taxon>
        <taxon>Phyllobacteriaceae</taxon>
        <taxon>Phyllobacterium</taxon>
    </lineage>
</organism>
<dbReference type="SMART" id="SM00347">
    <property type="entry name" value="HTH_MARR"/>
    <property type="match status" value="1"/>
</dbReference>
<dbReference type="EMBL" id="PGGN01000005">
    <property type="protein sequence ID" value="PSH55412.1"/>
    <property type="molecule type" value="Genomic_DNA"/>
</dbReference>
<keyword evidence="6" id="KW-1185">Reference proteome</keyword>
<dbReference type="SUPFAM" id="SSF46785">
    <property type="entry name" value="Winged helix' DNA-binding domain"/>
    <property type="match status" value="1"/>
</dbReference>